<evidence type="ECO:0000256" key="1">
    <source>
        <dbReference type="SAM" id="MobiDB-lite"/>
    </source>
</evidence>
<reference evidence="2" key="1">
    <citation type="journal article" date="2014" name="Int. J. Syst. Evol. Microbiol.">
        <title>Complete genome sequence of Corynebacterium casei LMG S-19264T (=DSM 44701T), isolated from a smear-ripened cheese.</title>
        <authorList>
            <consortium name="US DOE Joint Genome Institute (JGI-PGF)"/>
            <person name="Walter F."/>
            <person name="Albersmeier A."/>
            <person name="Kalinowski J."/>
            <person name="Ruckert C."/>
        </authorList>
    </citation>
    <scope>NUCLEOTIDE SEQUENCE</scope>
    <source>
        <strain evidence="2">CGMCC 4.7312</strain>
    </source>
</reference>
<evidence type="ECO:0000313" key="2">
    <source>
        <dbReference type="EMBL" id="GGM67718.1"/>
    </source>
</evidence>
<feature type="region of interest" description="Disordered" evidence="1">
    <location>
        <begin position="25"/>
        <end position="63"/>
    </location>
</feature>
<name>A0A917U967_9ACTN</name>
<protein>
    <submittedName>
        <fullName evidence="2">Uncharacterized protein</fullName>
    </submittedName>
</protein>
<accession>A0A917U967</accession>
<organism evidence="2 3">
    <name type="scientific">Micromonospora sonchi</name>
    <dbReference type="NCBI Taxonomy" id="1763543"/>
    <lineage>
        <taxon>Bacteria</taxon>
        <taxon>Bacillati</taxon>
        <taxon>Actinomycetota</taxon>
        <taxon>Actinomycetes</taxon>
        <taxon>Micromonosporales</taxon>
        <taxon>Micromonosporaceae</taxon>
        <taxon>Micromonospora</taxon>
    </lineage>
</organism>
<dbReference type="EMBL" id="BMNB01000061">
    <property type="protein sequence ID" value="GGM67718.1"/>
    <property type="molecule type" value="Genomic_DNA"/>
</dbReference>
<evidence type="ECO:0000313" key="3">
    <source>
        <dbReference type="Proteomes" id="UP000608890"/>
    </source>
</evidence>
<dbReference type="AlphaFoldDB" id="A0A917U967"/>
<comment type="caution">
    <text evidence="2">The sequence shown here is derived from an EMBL/GenBank/DDBJ whole genome shotgun (WGS) entry which is preliminary data.</text>
</comment>
<keyword evidence="3" id="KW-1185">Reference proteome</keyword>
<reference evidence="2" key="2">
    <citation type="submission" date="2020-09" db="EMBL/GenBank/DDBJ databases">
        <authorList>
            <person name="Sun Q."/>
            <person name="Zhou Y."/>
        </authorList>
    </citation>
    <scope>NUCLEOTIDE SEQUENCE</scope>
    <source>
        <strain evidence="2">CGMCC 4.7312</strain>
    </source>
</reference>
<gene>
    <name evidence="2" type="ORF">GCM10011608_61170</name>
</gene>
<proteinExistence type="predicted"/>
<sequence>MTSSAGWETCCISVAAGLRFLRESASPDESDARDDVNVSPNQKPSTDKPAPVRPRGWAGRFRPHADDVDDRTVAGLLAYHALIEIRSSAGKSRRQPETASTDEVLERIRFLADLAHNLPLVARPQGRWRPSRPGLISRRDRAMQTRPMSWTWNTSGERGREWILRHIAQAGYRWTPPPPLPAPRKDAAAWNLRQGLRVLAGWPVRTPPGRQPLPRQARILKALDRDQMYALYEEAGSRRLGMGSASPELRAHLDPNAPHYLFPDPADYYWPNEDRPWWECRVLLRMVDGEPITGSLTVLPETFTALPSTVSGIRQRRLALTARMLERDYYLWWRDHEKDCSPQRCGYPAEPTA</sequence>
<dbReference type="Proteomes" id="UP000608890">
    <property type="component" value="Unassembled WGS sequence"/>
</dbReference>